<evidence type="ECO:0000313" key="1">
    <source>
        <dbReference type="EMBL" id="OPZ89713.1"/>
    </source>
</evidence>
<dbReference type="Gene3D" id="2.60.200.30">
    <property type="entry name" value="Probable inorganic polyphosphate/atp-NAD kinase, domain 2"/>
    <property type="match status" value="1"/>
</dbReference>
<proteinExistence type="predicted"/>
<reference evidence="1" key="1">
    <citation type="submission" date="2017-02" db="EMBL/GenBank/DDBJ databases">
        <title>Delving into the versatile metabolic prowess of the omnipresent phylum Bacteroidetes.</title>
        <authorList>
            <person name="Nobu M.K."/>
            <person name="Mei R."/>
            <person name="Narihiro T."/>
            <person name="Kuroda K."/>
            <person name="Liu W.-T."/>
        </authorList>
    </citation>
    <scope>NUCLEOTIDE SEQUENCE</scope>
    <source>
        <strain evidence="1">ADurb.Bin417</strain>
    </source>
</reference>
<dbReference type="EC" id="2.7.1.23" evidence="1"/>
<dbReference type="InterPro" id="IPR017437">
    <property type="entry name" value="ATP-NAD_kinase_PpnK-typ_C"/>
</dbReference>
<comment type="caution">
    <text evidence="1">The sequence shown here is derived from an EMBL/GenBank/DDBJ whole genome shotgun (WGS) entry which is preliminary data.</text>
</comment>
<dbReference type="GO" id="GO:0019674">
    <property type="term" value="P:NAD+ metabolic process"/>
    <property type="evidence" value="ECO:0007669"/>
    <property type="project" value="InterPro"/>
</dbReference>
<dbReference type="InterPro" id="IPR017438">
    <property type="entry name" value="ATP-NAD_kinase_N"/>
</dbReference>
<dbReference type="AlphaFoldDB" id="A0A1V5M916"/>
<sequence length="269" mass="30521">MKTFKRILVVYSEKISSGHRQAVEGVRRRLQGRRYRMVRSQRLCGRDFDRVDLVITVGGDGAFIRAAAFVERAAILGINSEPEYSEGALTSIRDDELDRLNEFLAGRFATITRQRARAELNGQPLPSSALNEIYVGARYQFHTSRYLIEYRGVRESQRSSGVLVVTGSGSRAWYHSSGGRPFHYSERRLRFLVREPYSGRLFRPRLLHGEVGPADRIRFESQRQAGGIVVLDAWRTYPFNRGSRLEISLSEWPLTVLVPTGSPSRAGLS</sequence>
<gene>
    <name evidence="1" type="primary">ppnK</name>
    <name evidence="1" type="ORF">BWY73_01452</name>
</gene>
<protein>
    <submittedName>
        <fullName evidence="1">Putative inorganic polyphosphate/ATP-NAD kinase</fullName>
        <ecNumber evidence="1">2.7.1.23</ecNumber>
    </submittedName>
</protein>
<dbReference type="Gene3D" id="3.40.50.10330">
    <property type="entry name" value="Probable inorganic polyphosphate/atp-NAD kinase, domain 1"/>
    <property type="match status" value="1"/>
</dbReference>
<keyword evidence="1" id="KW-0418">Kinase</keyword>
<dbReference type="Proteomes" id="UP000485484">
    <property type="component" value="Unassembled WGS sequence"/>
</dbReference>
<dbReference type="PANTHER" id="PTHR13158">
    <property type="match status" value="1"/>
</dbReference>
<dbReference type="PANTHER" id="PTHR13158:SF5">
    <property type="entry name" value="NAD KINASE 2, MITOCHONDRIAL"/>
    <property type="match status" value="1"/>
</dbReference>
<dbReference type="InterPro" id="IPR016064">
    <property type="entry name" value="NAD/diacylglycerol_kinase_sf"/>
</dbReference>
<dbReference type="GO" id="GO:0003951">
    <property type="term" value="F:NAD+ kinase activity"/>
    <property type="evidence" value="ECO:0007669"/>
    <property type="project" value="UniProtKB-EC"/>
</dbReference>
<dbReference type="SUPFAM" id="SSF111331">
    <property type="entry name" value="NAD kinase/diacylglycerol kinase-like"/>
    <property type="match status" value="1"/>
</dbReference>
<name>A0A1V5M916_UNCT6</name>
<dbReference type="EMBL" id="MWAK01000337">
    <property type="protein sequence ID" value="OPZ89713.1"/>
    <property type="molecule type" value="Genomic_DNA"/>
</dbReference>
<keyword evidence="1" id="KW-0808">Transferase</keyword>
<accession>A0A1V5M916</accession>
<organism evidence="1">
    <name type="scientific">candidate division TA06 bacterium ADurb.Bin417</name>
    <dbReference type="NCBI Taxonomy" id="1852828"/>
    <lineage>
        <taxon>Bacteria</taxon>
        <taxon>Bacteria division TA06</taxon>
    </lineage>
</organism>